<dbReference type="PRINTS" id="PR00344">
    <property type="entry name" value="BCTRLSENSOR"/>
</dbReference>
<evidence type="ECO:0000256" key="6">
    <source>
        <dbReference type="ARBA" id="ARBA00022692"/>
    </source>
</evidence>
<dbReference type="SMART" id="SM00304">
    <property type="entry name" value="HAMP"/>
    <property type="match status" value="2"/>
</dbReference>
<dbReference type="InterPro" id="IPR036097">
    <property type="entry name" value="HisK_dim/P_sf"/>
</dbReference>
<dbReference type="InterPro" id="IPR036890">
    <property type="entry name" value="HATPase_C_sf"/>
</dbReference>
<dbReference type="SUPFAM" id="SSF158472">
    <property type="entry name" value="HAMP domain-like"/>
    <property type="match status" value="1"/>
</dbReference>
<gene>
    <name evidence="13" type="ORF">RDV89_07390</name>
</gene>
<dbReference type="SUPFAM" id="SSF47384">
    <property type="entry name" value="Homodimeric domain of signal transducing histidine kinase"/>
    <property type="match status" value="1"/>
</dbReference>
<evidence type="ECO:0000256" key="10">
    <source>
        <dbReference type="ARBA" id="ARBA00023136"/>
    </source>
</evidence>
<keyword evidence="9" id="KW-0902">Two-component regulatory system</keyword>
<feature type="domain" description="Histidine kinase" evidence="11">
    <location>
        <begin position="251"/>
        <end position="462"/>
    </location>
</feature>
<keyword evidence="10" id="KW-0472">Membrane</keyword>
<evidence type="ECO:0000256" key="2">
    <source>
        <dbReference type="ARBA" id="ARBA00004236"/>
    </source>
</evidence>
<keyword evidence="14" id="KW-1185">Reference proteome</keyword>
<keyword evidence="4" id="KW-0597">Phosphoprotein</keyword>
<dbReference type="Gene3D" id="1.10.287.130">
    <property type="match status" value="1"/>
</dbReference>
<dbReference type="RefSeq" id="WP_315732319.1">
    <property type="nucleotide sequence ID" value="NZ_JAVYII010000003.1"/>
</dbReference>
<dbReference type="Proteomes" id="UP001268542">
    <property type="component" value="Unassembled WGS sequence"/>
</dbReference>
<keyword evidence="5" id="KW-0808">Transferase</keyword>
<dbReference type="PROSITE" id="PS50885">
    <property type="entry name" value="HAMP"/>
    <property type="match status" value="1"/>
</dbReference>
<evidence type="ECO:0000256" key="9">
    <source>
        <dbReference type="ARBA" id="ARBA00023012"/>
    </source>
</evidence>
<dbReference type="CDD" id="cd06225">
    <property type="entry name" value="HAMP"/>
    <property type="match status" value="1"/>
</dbReference>
<dbReference type="GO" id="GO:0016301">
    <property type="term" value="F:kinase activity"/>
    <property type="evidence" value="ECO:0007669"/>
    <property type="project" value="UniProtKB-KW"/>
</dbReference>
<sequence length="462" mass="48259">MRRRLLQVLLPLLALLVVGISVPAATAIAERHTGELVADRINDASRLSVAAFAALSGGAGIEGGIERLAAELDDYAELYDTGVWLVDRDRELLHAAGAGTPPLPAGADGALDQVLAGQSPEVARTVWPWQTAGELIVAPVGRDSQVVAALVLDVPVTAVRHATLLDWGVLALALLVPLGAAVALVGPTTRWLLRPVHALESTAAEVASGDLEARAAADTGPPELRTLGRSFNTMVDAVRTTVERQQAFLGDAAHQLRNPVASLRLSVENLEAHVDRRDPEARATYADAIDDLDRMSGVIDGMLAATRFQNRPSRETPAGEALEPGRAGWLARCAEAGLEAEVVVADPGTRIVEPTGGLVACVDELVANAVRLSGGTRVLVRAGRGGAGAYRVEVVDDGRGLDAQEREAATRRFWRSPRVQNVAGTGLGLTILGQVSADAGGRLELAETPGGGLTATLVLRVV</sequence>
<dbReference type="InterPro" id="IPR004358">
    <property type="entry name" value="Sig_transdc_His_kin-like_C"/>
</dbReference>
<accession>A0ABU3PUJ9</accession>
<evidence type="ECO:0000256" key="3">
    <source>
        <dbReference type="ARBA" id="ARBA00012438"/>
    </source>
</evidence>
<evidence type="ECO:0000256" key="4">
    <source>
        <dbReference type="ARBA" id="ARBA00022553"/>
    </source>
</evidence>
<name>A0ABU3PUJ9_9ACTN</name>
<dbReference type="InterPro" id="IPR005467">
    <property type="entry name" value="His_kinase_dom"/>
</dbReference>
<dbReference type="Pfam" id="PF00672">
    <property type="entry name" value="HAMP"/>
    <property type="match status" value="1"/>
</dbReference>
<dbReference type="CDD" id="cd00082">
    <property type="entry name" value="HisKA"/>
    <property type="match status" value="1"/>
</dbReference>
<dbReference type="PANTHER" id="PTHR45436:SF5">
    <property type="entry name" value="SENSOR HISTIDINE KINASE TRCS"/>
    <property type="match status" value="1"/>
</dbReference>
<dbReference type="Pfam" id="PF02518">
    <property type="entry name" value="HATPase_c"/>
    <property type="match status" value="1"/>
</dbReference>
<comment type="catalytic activity">
    <reaction evidence="1">
        <text>ATP + protein L-histidine = ADP + protein N-phospho-L-histidine.</text>
        <dbReference type="EC" id="2.7.13.3"/>
    </reaction>
</comment>
<dbReference type="PROSITE" id="PS50109">
    <property type="entry name" value="HIS_KIN"/>
    <property type="match status" value="1"/>
</dbReference>
<dbReference type="PANTHER" id="PTHR45436">
    <property type="entry name" value="SENSOR HISTIDINE KINASE YKOH"/>
    <property type="match status" value="1"/>
</dbReference>
<dbReference type="CDD" id="cd00075">
    <property type="entry name" value="HATPase"/>
    <property type="match status" value="1"/>
</dbReference>
<comment type="subcellular location">
    <subcellularLocation>
        <location evidence="2">Cell membrane</location>
    </subcellularLocation>
</comment>
<dbReference type="SMART" id="SM00387">
    <property type="entry name" value="HATPase_c"/>
    <property type="match status" value="1"/>
</dbReference>
<evidence type="ECO:0000313" key="13">
    <source>
        <dbReference type="EMBL" id="MDT9592886.1"/>
    </source>
</evidence>
<feature type="domain" description="HAMP" evidence="12">
    <location>
        <begin position="190"/>
        <end position="243"/>
    </location>
</feature>
<dbReference type="Pfam" id="PF00512">
    <property type="entry name" value="HisKA"/>
    <property type="match status" value="1"/>
</dbReference>
<proteinExistence type="predicted"/>
<dbReference type="EMBL" id="JAVYII010000003">
    <property type="protein sequence ID" value="MDT9592886.1"/>
    <property type="molecule type" value="Genomic_DNA"/>
</dbReference>
<keyword evidence="8" id="KW-1133">Transmembrane helix</keyword>
<reference evidence="13 14" key="1">
    <citation type="submission" date="2023-08" db="EMBL/GenBank/DDBJ databases">
        <title>Nocardioides seae sp. nov., a bacterium isolated from a soil.</title>
        <authorList>
            <person name="Wang X."/>
        </authorList>
    </citation>
    <scope>NUCLEOTIDE SEQUENCE [LARGE SCALE GENOMIC DNA]</scope>
    <source>
        <strain evidence="13 14">YZH12</strain>
    </source>
</reference>
<dbReference type="InterPro" id="IPR003660">
    <property type="entry name" value="HAMP_dom"/>
</dbReference>
<comment type="caution">
    <text evidence="13">The sequence shown here is derived from an EMBL/GenBank/DDBJ whole genome shotgun (WGS) entry which is preliminary data.</text>
</comment>
<dbReference type="InterPro" id="IPR050428">
    <property type="entry name" value="TCS_sensor_his_kinase"/>
</dbReference>
<evidence type="ECO:0000259" key="12">
    <source>
        <dbReference type="PROSITE" id="PS50885"/>
    </source>
</evidence>
<keyword evidence="7 13" id="KW-0418">Kinase</keyword>
<evidence type="ECO:0000256" key="7">
    <source>
        <dbReference type="ARBA" id="ARBA00022777"/>
    </source>
</evidence>
<evidence type="ECO:0000259" key="11">
    <source>
        <dbReference type="PROSITE" id="PS50109"/>
    </source>
</evidence>
<dbReference type="Gene3D" id="3.30.565.10">
    <property type="entry name" value="Histidine kinase-like ATPase, C-terminal domain"/>
    <property type="match status" value="1"/>
</dbReference>
<keyword evidence="6" id="KW-0812">Transmembrane</keyword>
<dbReference type="EC" id="2.7.13.3" evidence="3"/>
<organism evidence="13 14">
    <name type="scientific">Nocardioides imazamoxiresistens</name>
    <dbReference type="NCBI Taxonomy" id="3231893"/>
    <lineage>
        <taxon>Bacteria</taxon>
        <taxon>Bacillati</taxon>
        <taxon>Actinomycetota</taxon>
        <taxon>Actinomycetes</taxon>
        <taxon>Propionibacteriales</taxon>
        <taxon>Nocardioidaceae</taxon>
        <taxon>Nocardioides</taxon>
    </lineage>
</organism>
<dbReference type="InterPro" id="IPR003661">
    <property type="entry name" value="HisK_dim/P_dom"/>
</dbReference>
<evidence type="ECO:0000256" key="8">
    <source>
        <dbReference type="ARBA" id="ARBA00022989"/>
    </source>
</evidence>
<dbReference type="SUPFAM" id="SSF55874">
    <property type="entry name" value="ATPase domain of HSP90 chaperone/DNA topoisomerase II/histidine kinase"/>
    <property type="match status" value="1"/>
</dbReference>
<dbReference type="InterPro" id="IPR003594">
    <property type="entry name" value="HATPase_dom"/>
</dbReference>
<evidence type="ECO:0000313" key="14">
    <source>
        <dbReference type="Proteomes" id="UP001268542"/>
    </source>
</evidence>
<dbReference type="SMART" id="SM00388">
    <property type="entry name" value="HisKA"/>
    <property type="match status" value="1"/>
</dbReference>
<dbReference type="Gene3D" id="6.10.340.10">
    <property type="match status" value="1"/>
</dbReference>
<protein>
    <recommendedName>
        <fullName evidence="3">histidine kinase</fullName>
        <ecNumber evidence="3">2.7.13.3</ecNumber>
    </recommendedName>
</protein>
<evidence type="ECO:0000256" key="1">
    <source>
        <dbReference type="ARBA" id="ARBA00000085"/>
    </source>
</evidence>
<evidence type="ECO:0000256" key="5">
    <source>
        <dbReference type="ARBA" id="ARBA00022679"/>
    </source>
</evidence>